<proteinExistence type="predicted"/>
<evidence type="ECO:0000256" key="2">
    <source>
        <dbReference type="ARBA" id="ARBA00022525"/>
    </source>
</evidence>
<keyword evidence="4" id="KW-0572">Peptidoglycan-anchor</keyword>
<evidence type="ECO:0000256" key="1">
    <source>
        <dbReference type="ARBA" id="ARBA00022512"/>
    </source>
</evidence>
<name>A0ABP8KSQ2_9MICO</name>
<keyword evidence="6" id="KW-0812">Transmembrane</keyword>
<reference evidence="9" key="1">
    <citation type="journal article" date="2019" name="Int. J. Syst. Evol. Microbiol.">
        <title>The Global Catalogue of Microorganisms (GCM) 10K type strain sequencing project: providing services to taxonomists for standard genome sequencing and annotation.</title>
        <authorList>
            <consortium name="The Broad Institute Genomics Platform"/>
            <consortium name="The Broad Institute Genome Sequencing Center for Infectious Disease"/>
            <person name="Wu L."/>
            <person name="Ma J."/>
        </authorList>
    </citation>
    <scope>NUCLEOTIDE SEQUENCE [LARGE SCALE GENOMIC DNA]</scope>
    <source>
        <strain evidence="9">JCM 17810</strain>
    </source>
</reference>
<evidence type="ECO:0000256" key="5">
    <source>
        <dbReference type="SAM" id="MobiDB-lite"/>
    </source>
</evidence>
<gene>
    <name evidence="8" type="ORF">GCM10023169_01750</name>
</gene>
<keyword evidence="3" id="KW-0732">Signal</keyword>
<evidence type="ECO:0000259" key="7">
    <source>
        <dbReference type="Pfam" id="PF00746"/>
    </source>
</evidence>
<feature type="transmembrane region" description="Helical" evidence="6">
    <location>
        <begin position="129"/>
        <end position="147"/>
    </location>
</feature>
<feature type="region of interest" description="Disordered" evidence="5">
    <location>
        <begin position="103"/>
        <end position="124"/>
    </location>
</feature>
<dbReference type="EMBL" id="BAABGN010000001">
    <property type="protein sequence ID" value="GAA4415429.1"/>
    <property type="molecule type" value="Genomic_DNA"/>
</dbReference>
<sequence length="154" mass="15498">MAEYADPDALVASDATPVEGEPFEIVIATDDFEEVTLTVSSEDEDVPDGAIEIAGTASETNEVEDGEATFTVTLDEAGTYELVATGPNGELIDSATIEVVAAGDEDAQDDGDDSGVGGLPETGASSTPLVIGAAVLLAAGAGAMVFARSRQTQA</sequence>
<keyword evidence="6" id="KW-1133">Transmembrane helix</keyword>
<keyword evidence="9" id="KW-1185">Reference proteome</keyword>
<feature type="compositionally biased region" description="Acidic residues" evidence="5">
    <location>
        <begin position="103"/>
        <end position="113"/>
    </location>
</feature>
<keyword evidence="2" id="KW-0964">Secreted</keyword>
<dbReference type="NCBIfam" id="TIGR01167">
    <property type="entry name" value="LPXTG_anchor"/>
    <property type="match status" value="1"/>
</dbReference>
<dbReference type="Proteomes" id="UP001500622">
    <property type="component" value="Unassembled WGS sequence"/>
</dbReference>
<evidence type="ECO:0000256" key="6">
    <source>
        <dbReference type="SAM" id="Phobius"/>
    </source>
</evidence>
<accession>A0ABP8KSQ2</accession>
<keyword evidence="1" id="KW-0134">Cell wall</keyword>
<comment type="caution">
    <text evidence="8">The sequence shown here is derived from an EMBL/GenBank/DDBJ whole genome shotgun (WGS) entry which is preliminary data.</text>
</comment>
<dbReference type="Pfam" id="PF00746">
    <property type="entry name" value="Gram_pos_anchor"/>
    <property type="match status" value="1"/>
</dbReference>
<evidence type="ECO:0000256" key="3">
    <source>
        <dbReference type="ARBA" id="ARBA00022729"/>
    </source>
</evidence>
<keyword evidence="6" id="KW-0472">Membrane</keyword>
<feature type="domain" description="Gram-positive cocci surface proteins LPxTG" evidence="7">
    <location>
        <begin position="114"/>
        <end position="148"/>
    </location>
</feature>
<dbReference type="InterPro" id="IPR019931">
    <property type="entry name" value="LPXTG_anchor"/>
</dbReference>
<organism evidence="8 9">
    <name type="scientific">Georgenia halophila</name>
    <dbReference type="NCBI Taxonomy" id="620889"/>
    <lineage>
        <taxon>Bacteria</taxon>
        <taxon>Bacillati</taxon>
        <taxon>Actinomycetota</taxon>
        <taxon>Actinomycetes</taxon>
        <taxon>Micrococcales</taxon>
        <taxon>Bogoriellaceae</taxon>
        <taxon>Georgenia</taxon>
    </lineage>
</organism>
<evidence type="ECO:0000256" key="4">
    <source>
        <dbReference type="ARBA" id="ARBA00023088"/>
    </source>
</evidence>
<evidence type="ECO:0000313" key="9">
    <source>
        <dbReference type="Proteomes" id="UP001500622"/>
    </source>
</evidence>
<evidence type="ECO:0000313" key="8">
    <source>
        <dbReference type="EMBL" id="GAA4415429.1"/>
    </source>
</evidence>
<protein>
    <recommendedName>
        <fullName evidence="7">Gram-positive cocci surface proteins LPxTG domain-containing protein</fullName>
    </recommendedName>
</protein>